<dbReference type="RefSeq" id="WP_125250241.1">
    <property type="nucleotide sequence ID" value="NZ_RSEB01000012.1"/>
</dbReference>
<organism evidence="1 2">
    <name type="scientific">Glycomyces terrestris</name>
    <dbReference type="NCBI Taxonomy" id="2493553"/>
    <lineage>
        <taxon>Bacteria</taxon>
        <taxon>Bacillati</taxon>
        <taxon>Actinomycetota</taxon>
        <taxon>Actinomycetes</taxon>
        <taxon>Glycomycetales</taxon>
        <taxon>Glycomycetaceae</taxon>
        <taxon>Glycomyces</taxon>
    </lineage>
</organism>
<sequence length="187" mass="21255">MDEKQFKLKARRTLAQLQRYVPELVQYLHELEAYSSFEAPRFTASHKEMEWVLTHVARELQGRNVGFPQNLRRALRELLEDLGEDAAWLEDLPEGEPGTISARTLEIARSTSAVVEHFSARLDPTWREILTEASNAGSWRFAATELVAVLALRKISVTSSERDDLRKLLVVLGEPTENIDRLVVATS</sequence>
<dbReference type="EMBL" id="RSEB01000012">
    <property type="protein sequence ID" value="RRR95563.1"/>
    <property type="molecule type" value="Genomic_DNA"/>
</dbReference>
<comment type="caution">
    <text evidence="1">The sequence shown here is derived from an EMBL/GenBank/DDBJ whole genome shotgun (WGS) entry which is preliminary data.</text>
</comment>
<name>A0A426URV5_9ACTN</name>
<gene>
    <name evidence="1" type="ORF">EIW28_23935</name>
</gene>
<protein>
    <submittedName>
        <fullName evidence="1">Uncharacterized protein</fullName>
    </submittedName>
</protein>
<reference evidence="1 2" key="1">
    <citation type="submission" date="2018-12" db="EMBL/GenBank/DDBJ databases">
        <title>Glycomyces sp. YIM 121974 draft genome.</title>
        <authorList>
            <person name="Li Q."/>
        </authorList>
    </citation>
    <scope>NUCLEOTIDE SEQUENCE [LARGE SCALE GENOMIC DNA]</scope>
    <source>
        <strain evidence="1 2">YIM 121974</strain>
    </source>
</reference>
<proteinExistence type="predicted"/>
<evidence type="ECO:0000313" key="1">
    <source>
        <dbReference type="EMBL" id="RRR95563.1"/>
    </source>
</evidence>
<dbReference type="AlphaFoldDB" id="A0A426URV5"/>
<accession>A0A426URV5</accession>
<keyword evidence="2" id="KW-1185">Reference proteome</keyword>
<evidence type="ECO:0000313" key="2">
    <source>
        <dbReference type="Proteomes" id="UP000277256"/>
    </source>
</evidence>
<dbReference type="Proteomes" id="UP000277256">
    <property type="component" value="Unassembled WGS sequence"/>
</dbReference>